<keyword evidence="4" id="KW-0804">Transcription</keyword>
<dbReference type="GO" id="GO:0003700">
    <property type="term" value="F:DNA-binding transcription factor activity"/>
    <property type="evidence" value="ECO:0007669"/>
    <property type="project" value="InterPro"/>
</dbReference>
<dbReference type="PROSITE" id="PS50931">
    <property type="entry name" value="HTH_LYSR"/>
    <property type="match status" value="1"/>
</dbReference>
<dbReference type="InterPro" id="IPR000847">
    <property type="entry name" value="LysR_HTH_N"/>
</dbReference>
<gene>
    <name evidence="6" type="ORF">GCM10010507_20750</name>
</gene>
<dbReference type="Gene3D" id="1.10.10.10">
    <property type="entry name" value="Winged helix-like DNA-binding domain superfamily/Winged helix DNA-binding domain"/>
    <property type="match status" value="1"/>
</dbReference>
<evidence type="ECO:0000313" key="6">
    <source>
        <dbReference type="EMBL" id="GHC45357.1"/>
    </source>
</evidence>
<feature type="domain" description="HTH lysR-type" evidence="5">
    <location>
        <begin position="5"/>
        <end position="62"/>
    </location>
</feature>
<evidence type="ECO:0000256" key="4">
    <source>
        <dbReference type="ARBA" id="ARBA00023163"/>
    </source>
</evidence>
<keyword evidence="3" id="KW-0238">DNA-binding</keyword>
<keyword evidence="2" id="KW-0805">Transcription regulation</keyword>
<organism evidence="6 7">
    <name type="scientific">Streptomyces cinnamoneus</name>
    <name type="common">Streptoverticillium cinnamoneum</name>
    <dbReference type="NCBI Taxonomy" id="53446"/>
    <lineage>
        <taxon>Bacteria</taxon>
        <taxon>Bacillati</taxon>
        <taxon>Actinomycetota</taxon>
        <taxon>Actinomycetes</taxon>
        <taxon>Kitasatosporales</taxon>
        <taxon>Streptomycetaceae</taxon>
        <taxon>Streptomyces</taxon>
        <taxon>Streptomyces cinnamoneus group</taxon>
    </lineage>
</organism>
<accession>A0A918TGJ0</accession>
<evidence type="ECO:0000259" key="5">
    <source>
        <dbReference type="PROSITE" id="PS50931"/>
    </source>
</evidence>
<reference evidence="6" key="2">
    <citation type="submission" date="2020-09" db="EMBL/GenBank/DDBJ databases">
        <authorList>
            <person name="Sun Q."/>
            <person name="Ohkuma M."/>
        </authorList>
    </citation>
    <scope>NUCLEOTIDE SEQUENCE</scope>
    <source>
        <strain evidence="6">JCM 4633</strain>
    </source>
</reference>
<protein>
    <submittedName>
        <fullName evidence="6">LysR family transcriptional regulator</fullName>
    </submittedName>
</protein>
<dbReference type="GO" id="GO:0003677">
    <property type="term" value="F:DNA binding"/>
    <property type="evidence" value="ECO:0007669"/>
    <property type="project" value="UniProtKB-KW"/>
</dbReference>
<evidence type="ECO:0000256" key="1">
    <source>
        <dbReference type="ARBA" id="ARBA00009437"/>
    </source>
</evidence>
<dbReference type="SUPFAM" id="SSF53850">
    <property type="entry name" value="Periplasmic binding protein-like II"/>
    <property type="match status" value="1"/>
</dbReference>
<dbReference type="InterPro" id="IPR036390">
    <property type="entry name" value="WH_DNA-bd_sf"/>
</dbReference>
<dbReference type="InterPro" id="IPR005119">
    <property type="entry name" value="LysR_subst-bd"/>
</dbReference>
<evidence type="ECO:0000256" key="3">
    <source>
        <dbReference type="ARBA" id="ARBA00023125"/>
    </source>
</evidence>
<dbReference type="Proteomes" id="UP000646244">
    <property type="component" value="Unassembled WGS sequence"/>
</dbReference>
<dbReference type="Pfam" id="PF00126">
    <property type="entry name" value="HTH_1"/>
    <property type="match status" value="1"/>
</dbReference>
<dbReference type="PANTHER" id="PTHR30346">
    <property type="entry name" value="TRANSCRIPTIONAL DUAL REGULATOR HCAR-RELATED"/>
    <property type="match status" value="1"/>
</dbReference>
<dbReference type="AlphaFoldDB" id="A0A918TGJ0"/>
<dbReference type="Gene3D" id="3.40.190.10">
    <property type="entry name" value="Periplasmic binding protein-like II"/>
    <property type="match status" value="2"/>
</dbReference>
<dbReference type="GO" id="GO:0032993">
    <property type="term" value="C:protein-DNA complex"/>
    <property type="evidence" value="ECO:0007669"/>
    <property type="project" value="TreeGrafter"/>
</dbReference>
<name>A0A918TGJ0_STRCJ</name>
<dbReference type="SUPFAM" id="SSF46785">
    <property type="entry name" value="Winged helix' DNA-binding domain"/>
    <property type="match status" value="1"/>
</dbReference>
<dbReference type="EMBL" id="BMVB01000005">
    <property type="protein sequence ID" value="GHC45357.1"/>
    <property type="molecule type" value="Genomic_DNA"/>
</dbReference>
<evidence type="ECO:0000256" key="2">
    <source>
        <dbReference type="ARBA" id="ARBA00023015"/>
    </source>
</evidence>
<proteinExistence type="inferred from homology"/>
<dbReference type="PANTHER" id="PTHR30346:SF0">
    <property type="entry name" value="HCA OPERON TRANSCRIPTIONAL ACTIVATOR HCAR"/>
    <property type="match status" value="1"/>
</dbReference>
<sequence length="316" mass="34990">MASDPSPHQLRLLLALAEELHFGRAARRLFVSQPAFSRQIRALEEHLGVSLVERSTRRVELTPAGEALLPQARAVVEAVDELLRAAEAVAHPAAQDRVVIGSYISALPALRILLDELRGRHSGPDVEWRAVDNIAQVRAPLDGEVDAVICYGPMPADFETLRLGSEARFACIPETHPLAERESVTLADLADLPVIGYSPHVRREYREFWAADPRPDGTPVRYSDHIATTLEDCVSLASLGHGTRFITESTLALMPRPGVRFVPVTDLPPCTALLAWPVSRPRTAAFDSLLRLLRAHARTTDEDTLRRTGRRWWNPA</sequence>
<dbReference type="RefSeq" id="WP_190109383.1">
    <property type="nucleotide sequence ID" value="NZ_BMVB01000005.1"/>
</dbReference>
<evidence type="ECO:0000313" key="7">
    <source>
        <dbReference type="Proteomes" id="UP000646244"/>
    </source>
</evidence>
<dbReference type="InterPro" id="IPR036388">
    <property type="entry name" value="WH-like_DNA-bd_sf"/>
</dbReference>
<dbReference type="FunFam" id="1.10.10.10:FF:000001">
    <property type="entry name" value="LysR family transcriptional regulator"/>
    <property type="match status" value="1"/>
</dbReference>
<dbReference type="PRINTS" id="PR00039">
    <property type="entry name" value="HTHLYSR"/>
</dbReference>
<comment type="similarity">
    <text evidence="1">Belongs to the LysR transcriptional regulatory family.</text>
</comment>
<reference evidence="6" key="1">
    <citation type="journal article" date="2014" name="Int. J. Syst. Evol. Microbiol.">
        <title>Complete genome sequence of Corynebacterium casei LMG S-19264T (=DSM 44701T), isolated from a smear-ripened cheese.</title>
        <authorList>
            <consortium name="US DOE Joint Genome Institute (JGI-PGF)"/>
            <person name="Walter F."/>
            <person name="Albersmeier A."/>
            <person name="Kalinowski J."/>
            <person name="Ruckert C."/>
        </authorList>
    </citation>
    <scope>NUCLEOTIDE SEQUENCE</scope>
    <source>
        <strain evidence="6">JCM 4633</strain>
    </source>
</reference>
<dbReference type="Pfam" id="PF03466">
    <property type="entry name" value="LysR_substrate"/>
    <property type="match status" value="1"/>
</dbReference>
<comment type="caution">
    <text evidence="6">The sequence shown here is derived from an EMBL/GenBank/DDBJ whole genome shotgun (WGS) entry which is preliminary data.</text>
</comment>